<dbReference type="AlphaFoldDB" id="A0A2J8UR76"/>
<organism evidence="2">
    <name type="scientific">Pongo abelii</name>
    <name type="common">Sumatran orangutan</name>
    <name type="synonym">Pongo pygmaeus abelii</name>
    <dbReference type="NCBI Taxonomy" id="9601"/>
    <lineage>
        <taxon>Eukaryota</taxon>
        <taxon>Metazoa</taxon>
        <taxon>Chordata</taxon>
        <taxon>Craniata</taxon>
        <taxon>Vertebrata</taxon>
        <taxon>Euteleostomi</taxon>
        <taxon>Mammalia</taxon>
        <taxon>Eutheria</taxon>
        <taxon>Euarchontoglires</taxon>
        <taxon>Primates</taxon>
        <taxon>Haplorrhini</taxon>
        <taxon>Catarrhini</taxon>
        <taxon>Hominidae</taxon>
        <taxon>Pongo</taxon>
    </lineage>
</organism>
<dbReference type="InterPro" id="IPR058769">
    <property type="entry name" value="MCMDC2_N"/>
</dbReference>
<comment type="caution">
    <text evidence="2">The sequence shown here is derived from an EMBL/GenBank/DDBJ whole genome shotgun (WGS) entry which is preliminary data.</text>
</comment>
<sequence>MSNLKMKEAALIYLDRSGGLQKFIDDCKYYNGTFSKDAELGNHILHQPLKAAEVFQSVSQRKK</sequence>
<evidence type="ECO:0000259" key="1">
    <source>
        <dbReference type="Pfam" id="PF26063"/>
    </source>
</evidence>
<dbReference type="Pfam" id="PF26063">
    <property type="entry name" value="MCMDC2_N"/>
    <property type="match status" value="1"/>
</dbReference>
<evidence type="ECO:0000313" key="2">
    <source>
        <dbReference type="EMBL" id="PNJ47768.1"/>
    </source>
</evidence>
<dbReference type="EMBL" id="NDHI03003448">
    <property type="protein sequence ID" value="PNJ47768.1"/>
    <property type="molecule type" value="Genomic_DNA"/>
</dbReference>
<proteinExistence type="predicted"/>
<name>A0A2J8UR76_PONAB</name>
<gene>
    <name evidence="2" type="ORF">CR201_G0026006</name>
</gene>
<protein>
    <submittedName>
        <fullName evidence="2">MCMDC2 isoform 7</fullName>
    </submittedName>
</protein>
<feature type="domain" description="MCMDC2 N-terminal" evidence="1">
    <location>
        <begin position="6"/>
        <end position="33"/>
    </location>
</feature>
<reference evidence="2" key="1">
    <citation type="submission" date="2017-12" db="EMBL/GenBank/DDBJ databases">
        <title>High-resolution comparative analysis of great ape genomes.</title>
        <authorList>
            <person name="Pollen A."/>
            <person name="Hastie A."/>
            <person name="Hormozdiari F."/>
            <person name="Dougherty M."/>
            <person name="Liu R."/>
            <person name="Chaisson M."/>
            <person name="Hoppe E."/>
            <person name="Hill C."/>
            <person name="Pang A."/>
            <person name="Hillier L."/>
            <person name="Baker C."/>
            <person name="Armstrong J."/>
            <person name="Shendure J."/>
            <person name="Paten B."/>
            <person name="Wilson R."/>
            <person name="Chao H."/>
            <person name="Schneider V."/>
            <person name="Ventura M."/>
            <person name="Kronenberg Z."/>
            <person name="Murali S."/>
            <person name="Gordon D."/>
            <person name="Cantsilieris S."/>
            <person name="Munson K."/>
            <person name="Nelson B."/>
            <person name="Raja A."/>
            <person name="Underwood J."/>
            <person name="Diekhans M."/>
            <person name="Fiddes I."/>
            <person name="Haussler D."/>
            <person name="Eichler E."/>
        </authorList>
    </citation>
    <scope>NUCLEOTIDE SEQUENCE [LARGE SCALE GENOMIC DNA]</scope>
    <source>
        <strain evidence="2">Susie</strain>
    </source>
</reference>
<accession>A0A2J8UR76</accession>